<name>A0AAJ5ZCD6_9CHLR</name>
<dbReference type="EMBL" id="CP046147">
    <property type="protein sequence ID" value="WFG38664.1"/>
    <property type="molecule type" value="Genomic_DNA"/>
</dbReference>
<dbReference type="RefSeq" id="WP_342827105.1">
    <property type="nucleotide sequence ID" value="NZ_CP046146.1"/>
</dbReference>
<proteinExistence type="predicted"/>
<evidence type="ECO:0000313" key="3">
    <source>
        <dbReference type="Proteomes" id="UP001219901"/>
    </source>
</evidence>
<dbReference type="AlphaFoldDB" id="A0AAJ5ZCD6"/>
<gene>
    <name evidence="1" type="ORF">GKO46_13745</name>
    <name evidence="2" type="ORF">GKO48_03260</name>
</gene>
<dbReference type="Proteomes" id="UP001219901">
    <property type="component" value="Chromosome"/>
</dbReference>
<reference evidence="3" key="3">
    <citation type="submission" date="2023-06" db="EMBL/GenBank/DDBJ databases">
        <title>Pangenomics reveal diversification of enzyme families and niche specialization in globally abundant SAR202 bacteria.</title>
        <authorList>
            <person name="Saw J.H.W."/>
        </authorList>
    </citation>
    <scope>NUCLEOTIDE SEQUENCE [LARGE SCALE GENOMIC DNA]</scope>
    <source>
        <strain evidence="3">JH1073</strain>
    </source>
</reference>
<organism evidence="2 3">
    <name type="scientific">Candidatus Lucifugimonas marina</name>
    <dbReference type="NCBI Taxonomy" id="3038979"/>
    <lineage>
        <taxon>Bacteria</taxon>
        <taxon>Bacillati</taxon>
        <taxon>Chloroflexota</taxon>
        <taxon>Dehalococcoidia</taxon>
        <taxon>SAR202 cluster</taxon>
        <taxon>Candidatus Lucifugimonadales</taxon>
        <taxon>Candidatus Lucifugimonadaceae</taxon>
        <taxon>Candidatus Lucifugimonas</taxon>
    </lineage>
</organism>
<evidence type="ECO:0000313" key="1">
    <source>
        <dbReference type="EMBL" id="MDG0868123.1"/>
    </source>
</evidence>
<reference evidence="3 4" key="1">
    <citation type="submission" date="2019-11" db="EMBL/GenBank/DDBJ databases">
        <authorList>
            <person name="Cho J.-C."/>
        </authorList>
    </citation>
    <scope>NUCLEOTIDE SEQUENCE [LARGE SCALE GENOMIC DNA]</scope>
    <source>
        <strain evidence="2 3">JH1073</strain>
        <strain evidence="1 4">JH702</strain>
    </source>
</reference>
<sequence>MFAWPLGSVASSSSDQFQFVKDPNRVVYGPPERFQSTYESNTQLPDDAYFSGYSKSGIELWISDSEIGEGIYMVNENQRVEKWPRTEPKFLCY</sequence>
<dbReference type="Proteomes" id="UP001321249">
    <property type="component" value="Unassembled WGS sequence"/>
</dbReference>
<reference evidence="2" key="2">
    <citation type="journal article" date="2023" name="Nat. Commun.">
        <title>Cultivation of marine bacteria of the SAR202 clade.</title>
        <authorList>
            <person name="Lim Y."/>
            <person name="Seo J.H."/>
            <person name="Giovannoni S.J."/>
            <person name="Kang I."/>
            <person name="Cho J.C."/>
        </authorList>
    </citation>
    <scope>NUCLEOTIDE SEQUENCE</scope>
    <source>
        <strain evidence="2">JH1073</strain>
    </source>
</reference>
<dbReference type="EMBL" id="WMBE01000007">
    <property type="protein sequence ID" value="MDG0868123.1"/>
    <property type="molecule type" value="Genomic_DNA"/>
</dbReference>
<keyword evidence="3" id="KW-1185">Reference proteome</keyword>
<evidence type="ECO:0000313" key="2">
    <source>
        <dbReference type="EMBL" id="WFG38664.1"/>
    </source>
</evidence>
<accession>A0AAJ5ZCD6</accession>
<protein>
    <submittedName>
        <fullName evidence="2">Uncharacterized protein</fullName>
    </submittedName>
</protein>
<evidence type="ECO:0000313" key="4">
    <source>
        <dbReference type="Proteomes" id="UP001321249"/>
    </source>
</evidence>